<sequence>MKITIIGPDNSRLIESIANGKKVSLKGYEVFVDDAYEKEKKLKRMNESAFGWTTSICVSVVTAILTTIVWYIALR</sequence>
<dbReference type="AlphaFoldDB" id="A0A317GIE2"/>
<dbReference type="EMBL" id="QGHS01000054">
    <property type="protein sequence ID" value="PWT46942.1"/>
    <property type="molecule type" value="Genomic_DNA"/>
</dbReference>
<proteinExistence type="predicted"/>
<gene>
    <name evidence="1" type="ORF">DKZ23_05405</name>
</gene>
<accession>A0A317GIE2</accession>
<evidence type="ECO:0000313" key="2">
    <source>
        <dbReference type="Proteomes" id="UP000245866"/>
    </source>
</evidence>
<dbReference type="RefSeq" id="WP_109913861.1">
    <property type="nucleotide sequence ID" value="NZ_JAJAOX010000342.1"/>
</dbReference>
<evidence type="ECO:0000313" key="1">
    <source>
        <dbReference type="EMBL" id="PWT46942.1"/>
    </source>
</evidence>
<comment type="caution">
    <text evidence="1">The sequence shown here is derived from an EMBL/GenBank/DDBJ whole genome shotgun (WGS) entry which is preliminary data.</text>
</comment>
<reference evidence="1 2" key="1">
    <citation type="journal article" date="2018" name="Front. Microbiol.">
        <title>Comparative Genomics of the Herbivore Gut Symbiont Lactobacillus reuteri Reveals Genetic Diversity and Lifestyle Adaptation.</title>
        <authorList>
            <person name="Zhao J."/>
        </authorList>
    </citation>
    <scope>NUCLEOTIDE SEQUENCE [LARGE SCALE GENOMIC DNA]</scope>
    <source>
        <strain evidence="1 2">LR12</strain>
    </source>
</reference>
<dbReference type="Proteomes" id="UP000245866">
    <property type="component" value="Unassembled WGS sequence"/>
</dbReference>
<organism evidence="1 2">
    <name type="scientific">Limosilactobacillus reuteri</name>
    <name type="common">Lactobacillus reuteri</name>
    <dbReference type="NCBI Taxonomy" id="1598"/>
    <lineage>
        <taxon>Bacteria</taxon>
        <taxon>Bacillati</taxon>
        <taxon>Bacillota</taxon>
        <taxon>Bacilli</taxon>
        <taxon>Lactobacillales</taxon>
        <taxon>Lactobacillaceae</taxon>
        <taxon>Limosilactobacillus</taxon>
    </lineage>
</organism>
<protein>
    <submittedName>
        <fullName evidence="1">Uncharacterized protein</fullName>
    </submittedName>
</protein>
<name>A0A317GIE2_LIMRT</name>